<dbReference type="InterPro" id="IPR007553">
    <property type="entry name" value="2-thiour_desulf"/>
</dbReference>
<dbReference type="PANTHER" id="PTHR30087">
    <property type="entry name" value="INNER MEMBRANE PROTEIN"/>
    <property type="match status" value="1"/>
</dbReference>
<proteinExistence type="predicted"/>
<sequence>MSSNRCDDCHPAGIDDANRQPRLETAAKGGGEPAPSTANLPDAAHLPGGRIRIGISSCLLGNPVRFDGGHKFDPWVVNVLGAYLDFVPVCPEVECGMGIPREALRLVGDPSAPRLVTVKHGEDWTDRMRAWAERRVAELEGEGLCGYIFKRASPSSGMERVKVYPEFDPATGKSGGVPVQKGVGMFARAFIERFPLLPVEEEGRLNDPDLRENFIERLFVMRRWRQLLDDGLDTGGLVAFHTRHKLLMLAHSPQHYRTMGKLVAQAATYPRDELREAYQRLLMEGLRLRATPAKHVNVLQHIMGYFRKQLTPDEKQEMLEQIDLYRRALVPLVVPVTLLNHYVRKYGEKYLAGQFYLNPHPVELKLRNHV</sequence>
<evidence type="ECO:0000313" key="3">
    <source>
        <dbReference type="EMBL" id="ABM27418.1"/>
    </source>
</evidence>
<evidence type="ECO:0000256" key="1">
    <source>
        <dbReference type="SAM" id="MobiDB-lite"/>
    </source>
</evidence>
<gene>
    <name evidence="3" type="ordered locus">Dvul_0395</name>
</gene>
<dbReference type="InterPro" id="IPR013560">
    <property type="entry name" value="DUF1722"/>
</dbReference>
<feature type="region of interest" description="Disordered" evidence="1">
    <location>
        <begin position="1"/>
        <end position="39"/>
    </location>
</feature>
<organism evidence="3 4">
    <name type="scientific">Nitratidesulfovibrio vulgaris (strain DP4)</name>
    <name type="common">Desulfovibrio vulgaris</name>
    <dbReference type="NCBI Taxonomy" id="391774"/>
    <lineage>
        <taxon>Bacteria</taxon>
        <taxon>Pseudomonadati</taxon>
        <taxon>Thermodesulfobacteriota</taxon>
        <taxon>Desulfovibrionia</taxon>
        <taxon>Desulfovibrionales</taxon>
        <taxon>Desulfovibrionaceae</taxon>
        <taxon>Nitratidesulfovibrio</taxon>
    </lineage>
</organism>
<feature type="domain" description="DUF1722" evidence="2">
    <location>
        <begin position="245"/>
        <end position="361"/>
    </location>
</feature>
<feature type="compositionally biased region" description="Basic and acidic residues" evidence="1">
    <location>
        <begin position="1"/>
        <end position="10"/>
    </location>
</feature>
<dbReference type="RefSeq" id="WP_010940235.1">
    <property type="nucleotide sequence ID" value="NC_008751.1"/>
</dbReference>
<accession>A0A0H3A542</accession>
<dbReference type="EMBL" id="CP000527">
    <property type="protein sequence ID" value="ABM27418.1"/>
    <property type="molecule type" value="Genomic_DNA"/>
</dbReference>
<evidence type="ECO:0000259" key="2">
    <source>
        <dbReference type="Pfam" id="PF08349"/>
    </source>
</evidence>
<dbReference type="Proteomes" id="UP000009173">
    <property type="component" value="Chromosome"/>
</dbReference>
<evidence type="ECO:0000313" key="4">
    <source>
        <dbReference type="Proteomes" id="UP000009173"/>
    </source>
</evidence>
<protein>
    <recommendedName>
        <fullName evidence="2">DUF1722 domain-containing protein</fullName>
    </recommendedName>
</protein>
<dbReference type="Pfam" id="PF08349">
    <property type="entry name" value="DUF1722"/>
    <property type="match status" value="1"/>
</dbReference>
<dbReference type="KEGG" id="dvl:Dvul_0395"/>
<dbReference type="HOGENOM" id="CLU_076318_0_0_7"/>
<name>A0A0H3A542_NITV4</name>
<reference evidence="4" key="1">
    <citation type="journal article" date="2009" name="Environ. Microbiol.">
        <title>Contribution of mobile genetic elements to Desulfovibrio vulgaris genome plasticity.</title>
        <authorList>
            <person name="Walker C.B."/>
            <person name="Stolyar S."/>
            <person name="Chivian D."/>
            <person name="Pinel N."/>
            <person name="Gabster J.A."/>
            <person name="Dehal P.S."/>
            <person name="He Z."/>
            <person name="Yang Z.K."/>
            <person name="Yen H.C."/>
            <person name="Zhou J."/>
            <person name="Wall J.D."/>
            <person name="Hazen T.C."/>
            <person name="Arkin A.P."/>
            <person name="Stahl D.A."/>
        </authorList>
    </citation>
    <scope>NUCLEOTIDE SEQUENCE [LARGE SCALE GENOMIC DNA]</scope>
    <source>
        <strain evidence="4">DP4</strain>
    </source>
</reference>
<dbReference type="PANTHER" id="PTHR30087:SF0">
    <property type="entry name" value="INNER MEMBRANE PROTEIN"/>
    <property type="match status" value="1"/>
</dbReference>
<dbReference type="AlphaFoldDB" id="A0A0H3A542"/>
<dbReference type="Pfam" id="PF04463">
    <property type="entry name" value="2-thiour_desulf"/>
    <property type="match status" value="1"/>
</dbReference>